<feature type="compositionally biased region" description="Basic and acidic residues" evidence="1">
    <location>
        <begin position="62"/>
        <end position="74"/>
    </location>
</feature>
<comment type="caution">
    <text evidence="2">The sequence shown here is derived from an EMBL/GenBank/DDBJ whole genome shotgun (WGS) entry which is preliminary data.</text>
</comment>
<feature type="region of interest" description="Disordered" evidence="1">
    <location>
        <begin position="24"/>
        <end position="74"/>
    </location>
</feature>
<protein>
    <submittedName>
        <fullName evidence="2">Uncharacterized protein</fullName>
    </submittedName>
</protein>
<evidence type="ECO:0000256" key="1">
    <source>
        <dbReference type="SAM" id="MobiDB-lite"/>
    </source>
</evidence>
<feature type="compositionally biased region" description="Basic and acidic residues" evidence="1">
    <location>
        <begin position="37"/>
        <end position="49"/>
    </location>
</feature>
<organism evidence="2 3">
    <name type="scientific">Stephania cephalantha</name>
    <dbReference type="NCBI Taxonomy" id="152367"/>
    <lineage>
        <taxon>Eukaryota</taxon>
        <taxon>Viridiplantae</taxon>
        <taxon>Streptophyta</taxon>
        <taxon>Embryophyta</taxon>
        <taxon>Tracheophyta</taxon>
        <taxon>Spermatophyta</taxon>
        <taxon>Magnoliopsida</taxon>
        <taxon>Ranunculales</taxon>
        <taxon>Menispermaceae</taxon>
        <taxon>Menispermoideae</taxon>
        <taxon>Cissampelideae</taxon>
        <taxon>Stephania</taxon>
    </lineage>
</organism>
<sequence length="74" mass="8400">MSRYTISLEGAQIDLNTWTISNGRIEDSRAQSQSPDGEVKPVSRCDCMNEKAPLQIPPSDLPRSEQSDHLRWTR</sequence>
<gene>
    <name evidence="2" type="ORF">Scep_023784</name>
</gene>
<proteinExistence type="predicted"/>
<keyword evidence="3" id="KW-1185">Reference proteome</keyword>
<dbReference type="Proteomes" id="UP001419268">
    <property type="component" value="Unassembled WGS sequence"/>
</dbReference>
<reference evidence="2 3" key="1">
    <citation type="submission" date="2024-01" db="EMBL/GenBank/DDBJ databases">
        <title>Genome assemblies of Stephania.</title>
        <authorList>
            <person name="Yang L."/>
        </authorList>
    </citation>
    <scope>NUCLEOTIDE SEQUENCE [LARGE SCALE GENOMIC DNA]</scope>
    <source>
        <strain evidence="2">JXDWG</strain>
        <tissue evidence="2">Leaf</tissue>
    </source>
</reference>
<dbReference type="EMBL" id="JBBNAG010000010">
    <property type="protein sequence ID" value="KAK9100354.1"/>
    <property type="molecule type" value="Genomic_DNA"/>
</dbReference>
<evidence type="ECO:0000313" key="2">
    <source>
        <dbReference type="EMBL" id="KAK9100354.1"/>
    </source>
</evidence>
<name>A0AAP0EVT5_9MAGN</name>
<dbReference type="AlphaFoldDB" id="A0AAP0EVT5"/>
<accession>A0AAP0EVT5</accession>
<evidence type="ECO:0000313" key="3">
    <source>
        <dbReference type="Proteomes" id="UP001419268"/>
    </source>
</evidence>